<evidence type="ECO:0000313" key="1">
    <source>
        <dbReference type="EMBL" id="UPL13435.1"/>
    </source>
</evidence>
<dbReference type="RefSeq" id="WP_247956740.1">
    <property type="nucleotide sequence ID" value="NZ_CP078077.1"/>
</dbReference>
<accession>A0ABY4IMB5</accession>
<dbReference type="InterPro" id="IPR036465">
    <property type="entry name" value="vWFA_dom_sf"/>
</dbReference>
<dbReference type="SUPFAM" id="SSF53300">
    <property type="entry name" value="vWA-like"/>
    <property type="match status" value="1"/>
</dbReference>
<name>A0ABY4IMB5_9MICO</name>
<sequence>MRTGKVPRAAVDETVRAAWERALALWGVRLNDPIVLPGAHAKAGAPAWFTFPPSVSIDPDYLAGRGLADELWSMLAHEVGHHVLAPSTRIDGLKVRHQMARALAAVSTRAPAPSDIGLLANLWNDLLVNTRVAQLQRAEADAAGEPGIIRLGRVLYPAPAGSADRLWWVYCRAYEILWRLPAGTLCAVDAPPAPPPAVAHEQLPPLDTIAERHREKERILRERKAESARIAAELAGARTTNPVVDAALVADAVRTFGADPVSGAVRFGVIAAPYIAERQDAAREVPTVGGVGCAADEKGPSAEELGRILADQRLRGDLPAHPGAAEAVEAVEPDDDASSQPGQRLDVARTLGLYSDLDQAEVLAAWYRTEAASWVRPYTRRAPAQPAGGLPGPLELWETGDAIGDIDWAATLRGGRVIPGVTTRRRSELDDDPVVRETSIEIDLYIDSSGSMRNPRAGSPAVLAGTILALSVLRGGGRVRVTSFSAAGQVAGMERASRDPAEIVGALCVFFGGGTSFPLDLYDSRYAALPRATEEVQRHVVVLSDDGLVSMFGVGNEPFAGVARAVREKLTTGTLVLMDRLHRVSDLARRDGYDVVYLSSMDDAPAACAALAERLHG</sequence>
<dbReference type="EMBL" id="CP078077">
    <property type="protein sequence ID" value="UPL13435.1"/>
    <property type="molecule type" value="Genomic_DNA"/>
</dbReference>
<dbReference type="Proteomes" id="UP000831963">
    <property type="component" value="Chromosome"/>
</dbReference>
<gene>
    <name evidence="1" type="ORF">KV396_02660</name>
</gene>
<protein>
    <submittedName>
        <fullName evidence="1">VWA domain-containing protein</fullName>
    </submittedName>
</protein>
<reference evidence="1 2" key="1">
    <citation type="submission" date="2021-06" db="EMBL/GenBank/DDBJ databases">
        <title>Genome-based taxonomic framework of Microbacterium strains isolated from marine environment, the description of four new species and reclassification of four preexisting species.</title>
        <authorList>
            <person name="Lee S.D."/>
            <person name="Kim S.-M."/>
            <person name="Byeon Y.-S."/>
            <person name="Yang H.L."/>
            <person name="Kim I.S."/>
        </authorList>
    </citation>
    <scope>NUCLEOTIDE SEQUENCE [LARGE SCALE GENOMIC DNA]</scope>
    <source>
        <strain evidence="1 2">SSW1-36</strain>
    </source>
</reference>
<organism evidence="1 2">
    <name type="scientific">Microbacterium galbinum</name>
    <dbReference type="NCBI Taxonomy" id="2851646"/>
    <lineage>
        <taxon>Bacteria</taxon>
        <taxon>Bacillati</taxon>
        <taxon>Actinomycetota</taxon>
        <taxon>Actinomycetes</taxon>
        <taxon>Micrococcales</taxon>
        <taxon>Microbacteriaceae</taxon>
        <taxon>Microbacterium</taxon>
    </lineage>
</organism>
<evidence type="ECO:0000313" key="2">
    <source>
        <dbReference type="Proteomes" id="UP000831963"/>
    </source>
</evidence>
<keyword evidence="2" id="KW-1185">Reference proteome</keyword>
<proteinExistence type="predicted"/>